<organism evidence="1 2">
    <name type="scientific">Aeromonas phage AhSzq-1</name>
    <dbReference type="NCBI Taxonomy" id="2138298"/>
    <lineage>
        <taxon>Viruses</taxon>
        <taxon>Duplodnaviria</taxon>
        <taxon>Heunggongvirae</taxon>
        <taxon>Uroviricota</taxon>
        <taxon>Caudoviricetes</taxon>
        <taxon>Demerecviridae</taxon>
        <taxon>Shenzhenvirus</taxon>
        <taxon>Shenzhenvirus AhSzq1</taxon>
    </lineage>
</organism>
<dbReference type="Proteomes" id="UP000244741">
    <property type="component" value="Segment"/>
</dbReference>
<evidence type="ECO:0000313" key="2">
    <source>
        <dbReference type="Proteomes" id="UP000244741"/>
    </source>
</evidence>
<reference evidence="1 2" key="1">
    <citation type="submission" date="2017-12" db="EMBL/GenBank/DDBJ databases">
        <title>Genomic characterization of T5-related Aeromonas hydrophila phages AhSzq-1 and AhSzw-1 and proposal to be two new species.</title>
        <authorList>
            <person name="Chen L."/>
            <person name="Yuan S."/>
            <person name="Ma Y."/>
        </authorList>
    </citation>
    <scope>NUCLEOTIDE SEQUENCE [LARGE SCALE GENOMIC DNA]</scope>
    <source>
        <strain evidence="1">Seawater</strain>
    </source>
</reference>
<protein>
    <submittedName>
        <fullName evidence="1">Hydroxyacid dehydrogenase</fullName>
    </submittedName>
</protein>
<accession>A0A2R4ALP8</accession>
<dbReference type="EMBL" id="MG676224">
    <property type="protein sequence ID" value="AVR75967.1"/>
    <property type="molecule type" value="Genomic_DNA"/>
</dbReference>
<proteinExistence type="predicted"/>
<name>A0A2R4ALP8_9CAUD</name>
<sequence length="88" mass="10150">MQFSVLKAKAVELDEFFLEMYVGGKRQFIQATVTPGKWEPQITDRHRTQLAEALGGKPHLVIYDRTNERIFAVQPRFVNSIQPLNSVF</sequence>
<evidence type="ECO:0000313" key="1">
    <source>
        <dbReference type="EMBL" id="AVR75967.1"/>
    </source>
</evidence>
<keyword evidence="2" id="KW-1185">Reference proteome</keyword>
<gene>
    <name evidence="1" type="ORF">AhSzq1_74</name>
</gene>